<feature type="compositionally biased region" description="Low complexity" evidence="1">
    <location>
        <begin position="14"/>
        <end position="23"/>
    </location>
</feature>
<dbReference type="GO" id="GO:0001156">
    <property type="term" value="F:TFIIIC-class transcription factor complex binding"/>
    <property type="evidence" value="ECO:0007669"/>
    <property type="project" value="TreeGrafter"/>
</dbReference>
<feature type="compositionally biased region" description="Polar residues" evidence="1">
    <location>
        <begin position="1567"/>
        <end position="1580"/>
    </location>
</feature>
<feature type="region of interest" description="Disordered" evidence="1">
    <location>
        <begin position="517"/>
        <end position="629"/>
    </location>
</feature>
<dbReference type="GO" id="GO:0070898">
    <property type="term" value="P:RNA polymerase III preinitiation complex assembly"/>
    <property type="evidence" value="ECO:0007669"/>
    <property type="project" value="TreeGrafter"/>
</dbReference>
<feature type="compositionally biased region" description="Low complexity" evidence="1">
    <location>
        <begin position="1082"/>
        <end position="1096"/>
    </location>
</feature>
<feature type="compositionally biased region" description="Gly residues" evidence="1">
    <location>
        <begin position="1059"/>
        <end position="1072"/>
    </location>
</feature>
<evidence type="ECO:0000259" key="2">
    <source>
        <dbReference type="SMART" id="SM00717"/>
    </source>
</evidence>
<sequence length="2122" mass="231190">MIRRARLSLKPNVRPGGRAAAPGNASDGRDGGSAPPAEPEPGTESKTAGPGETGAAQPREEIRAEEIDTLTTVNNEAPPSKTAPALPQRRKRISTLPNLAKPRVSNAAPSVVPSPKPPQVDVPTPVPIITPPSKNEGPDKSPVLNPPKSQVPPSPPQVQQVTLPEKRTPVPQVPQFSPFKKAVLKPQDVSPVKPVEELSPLKERPSQISFSIDTFEVIKRTAPKKMVTGNLERERIRRAQKLRDLLKAELRKERKSSKEKNAAIHPLVVLEKSKMTMRDFIHFIPLSNPMSSSLEENKCIEKSPPAEPQVTGLGGKNSADEDDHGDEDDEEEDDSQLLAPRVKVAEDGSIILDEESLTVEVSRNKAPIVEGNDPIFERGSTTTYTSFRRSSYSKPWSQEETDMFFLAISMVGTDFSMIGQLFPHRERIEIKNKFKREERVNGWRIDKAFREKKDFDFEYFAKLLEKALEAGKKKKARVRQPRKTHTNAKSRKKQKDQASAEQSLCDEELSLLEEDGADAGTAEKENKRSPDVDECSEVADPVPAKKKRTKRKKETAKEPEESQDDDVKKMSKKKSKNKTIALEPDGEPELQRVDGDGSLKETPEKNLRIQKNLPNYKESEMEDDENDADFDVTEDFEVEDALVSCKAGEADISSQSIAMTCEKENSLVLFSEESDYHSGLDDLSSLHFSLNEVNNTISQAPDVSLVAHNLPGEINVALGDATIPACDQVDASDKAAESDECGKQDSDSTDKQKMPVGRRARPVPNLSRAAVKKKVSTEEQSEAKLQTEPSVDIEAGKSDKARLQEKDLILDQQGQVDQSAKDEEDSSTPHNGQKESSLKPTLPGRGRLQRPKPNLSGRTLTRREKSDVIDAKDVPVEETGNSNLQKEDTENLIRADTTVSSTVEEQRQEPGAINGDTGAESELSHVEASSTEQRDCEMGDTGKEKPSQPMRVRLRPKPNLTRAAAKNKSSDTEQDGQQPQSSSQVSDACTKPPSTAADKDQEKAEERTESLSGSKDEDGKSPIKPAALGRGRLQRPKPNLTKASAKKEASDDKRESSGQGDGGAEEGAGRDYGCGEEETLASVNNGSGSSENSCNSDIALCPSSSKVTQDSSVNRDHLSEASGTLETCPKSPSKPTQLPPRRLPKPKPNLSRASRRKGEFNTKDDESFQAASGTVEKKSSDDLNSSSYVENIPVNEPETTAPSLSNSNKGSSVAEDSVSPQKPDSETSSPVDCTSVQTDKESRASDDEKKTPRPILTRGRFQRPKPNLTKSSTRSSVTPPAVSAAQEERRPGTTTSDNNVQNISMDGEVPSHEDPEIKSSPVEDTCDKAAAVETLAQPHKATSDTEGADAGSVKPVRNRFSKPSPNIGRAAVRKETSTTECKTLLPEKVEETSKELTDVEEVSDTSTADHGSKDTGHSIEEKSAAIKPVQLKRGRLVRPVPNLVKAMTSSPMPSKANLGTLRKKDTDNVLANTSPINKRKASDFGTCVSPKRSCPPGSPLKPSRLSESEVDPATLNSEALSSSPSSSVQEAATQRSRFGRSLRKLSTEPSASPKSENSSEKIPRVVKTTTPKASKPMSSKNKGKTPLVKIRATQPEDEDEDDADLGFEEEDYDLAPDVQNQAPVFIPFSLRSPKPVAAEIEETVEELEIPVDVVDLPNGTNQDLGRNLQDATDPQYVENNKEQRDGSAEAAMTLISMGRPVYEPEDTGEFSGPDQCTETGRQEQAISCHDGEDNRIVEDPSNIGNQTQSHGIDTDFGSAEILSNPLNDNLVFPIEQISYPVVQEDSLQQGFTSQDVSVSDCLLGDQDPREETTFILTLVEIPITDDYAYPCDSSMAESLPAPVLISSGSSQSLTQNLHPSAETASYESCIDGQDDKDLLDQTPSQRNSLGMDEGDNSPLEEKPIILEQAHVEVKNGDVEEESAAELSPEVTVPVNKPEESSDVREGPSNMSAAKPSPVPMEMPGISQMDVLNRNLPLVYANPLISSKTTLKRPGKKPLGFLSLVCKEKQAKKVSEENRKKKNLPQLKGRKISPTVRGHQKESPDVNLENLHDSEVPSASPMLSPLEVPTTATEEDLPSISQTCDNQDTEEQMAPKSPDLATEEEAAPVSEYFFSDIFMEVDD</sequence>
<feature type="domain" description="Myb-like" evidence="2">
    <location>
        <begin position="392"/>
        <end position="440"/>
    </location>
</feature>
<organism evidence="3 4">
    <name type="scientific">Engystomops pustulosus</name>
    <name type="common">Tungara frog</name>
    <name type="synonym">Physalaemus pustulosus</name>
    <dbReference type="NCBI Taxonomy" id="76066"/>
    <lineage>
        <taxon>Eukaryota</taxon>
        <taxon>Metazoa</taxon>
        <taxon>Chordata</taxon>
        <taxon>Craniata</taxon>
        <taxon>Vertebrata</taxon>
        <taxon>Euteleostomi</taxon>
        <taxon>Amphibia</taxon>
        <taxon>Batrachia</taxon>
        <taxon>Anura</taxon>
        <taxon>Neobatrachia</taxon>
        <taxon>Hyloidea</taxon>
        <taxon>Leptodactylidae</taxon>
        <taxon>Leiuperinae</taxon>
        <taxon>Engystomops</taxon>
    </lineage>
</organism>
<feature type="compositionally biased region" description="Polar residues" evidence="1">
    <location>
        <begin position="1292"/>
        <end position="1304"/>
    </location>
</feature>
<feature type="region of interest" description="Disordered" evidence="1">
    <location>
        <begin position="1"/>
        <end position="173"/>
    </location>
</feature>
<reference evidence="3" key="1">
    <citation type="thesis" date="2020" institute="ProQuest LLC" country="789 East Eisenhower Parkway, Ann Arbor, MI, USA">
        <title>Comparative Genomics and Chromosome Evolution.</title>
        <authorList>
            <person name="Mudd A.B."/>
        </authorList>
    </citation>
    <scope>NUCLEOTIDE SEQUENCE</scope>
    <source>
        <strain evidence="3">237g6f4</strain>
        <tissue evidence="3">Blood</tissue>
    </source>
</reference>
<feature type="compositionally biased region" description="Polar residues" evidence="1">
    <location>
        <begin position="975"/>
        <end position="987"/>
    </location>
</feature>
<feature type="compositionally biased region" description="Basic and acidic residues" evidence="1">
    <location>
        <begin position="794"/>
        <end position="809"/>
    </location>
</feature>
<proteinExistence type="predicted"/>
<feature type="compositionally biased region" description="Basic and acidic residues" evidence="1">
    <location>
        <begin position="555"/>
        <end position="569"/>
    </location>
</feature>
<feature type="region of interest" description="Disordered" evidence="1">
    <location>
        <begin position="295"/>
        <end position="340"/>
    </location>
</feature>
<feature type="compositionally biased region" description="Basic and acidic residues" evidence="1">
    <location>
        <begin position="521"/>
        <end position="531"/>
    </location>
</feature>
<feature type="compositionally biased region" description="Basic residues" evidence="1">
    <location>
        <begin position="472"/>
        <end position="494"/>
    </location>
</feature>
<accession>A0AAV7DLT9</accession>
<feature type="compositionally biased region" description="Acidic residues" evidence="1">
    <location>
        <begin position="320"/>
        <end position="335"/>
    </location>
</feature>
<dbReference type="Proteomes" id="UP000824782">
    <property type="component" value="Unassembled WGS sequence"/>
</dbReference>
<feature type="compositionally biased region" description="Basic and acidic residues" evidence="1">
    <location>
        <begin position="1238"/>
        <end position="1251"/>
    </location>
</feature>
<feature type="compositionally biased region" description="Polar residues" evidence="1">
    <location>
        <begin position="1218"/>
        <end position="1237"/>
    </location>
</feature>
<dbReference type="PANTHER" id="PTHR22929:SF0">
    <property type="entry name" value="TRANSCRIPTION FACTOR TFIIIB COMPONENT B'' HOMOLOG"/>
    <property type="match status" value="1"/>
</dbReference>
<dbReference type="SMART" id="SM00717">
    <property type="entry name" value="SANT"/>
    <property type="match status" value="1"/>
</dbReference>
<dbReference type="Pfam" id="PF15963">
    <property type="entry name" value="Myb_DNA-bind_7"/>
    <property type="match status" value="1"/>
</dbReference>
<evidence type="ECO:0000313" key="4">
    <source>
        <dbReference type="Proteomes" id="UP000824782"/>
    </source>
</evidence>
<feature type="region of interest" description="Disordered" evidence="1">
    <location>
        <begin position="2009"/>
        <end position="2107"/>
    </location>
</feature>
<gene>
    <name evidence="3" type="ORF">GDO81_002637</name>
</gene>
<keyword evidence="4" id="KW-1185">Reference proteome</keyword>
<feature type="compositionally biased region" description="Basic residues" evidence="1">
    <location>
        <begin position="544"/>
        <end position="554"/>
    </location>
</feature>
<feature type="compositionally biased region" description="Basic and acidic residues" evidence="1">
    <location>
        <begin position="861"/>
        <end position="875"/>
    </location>
</feature>
<feature type="compositionally biased region" description="Low complexity" evidence="1">
    <location>
        <begin position="102"/>
        <end position="111"/>
    </location>
</feature>
<dbReference type="InterPro" id="IPR001005">
    <property type="entry name" value="SANT/Myb"/>
</dbReference>
<feature type="region of interest" description="Disordered" evidence="1">
    <location>
        <begin position="471"/>
        <end position="504"/>
    </location>
</feature>
<feature type="compositionally biased region" description="Basic residues" evidence="1">
    <location>
        <begin position="2019"/>
        <end position="2030"/>
    </location>
</feature>
<feature type="compositionally biased region" description="Basic and acidic residues" evidence="1">
    <location>
        <begin position="2009"/>
        <end position="2018"/>
    </location>
</feature>
<feature type="region of interest" description="Disordered" evidence="1">
    <location>
        <begin position="1916"/>
        <end position="1959"/>
    </location>
</feature>
<feature type="compositionally biased region" description="Basic and acidic residues" evidence="1">
    <location>
        <begin position="1385"/>
        <end position="1397"/>
    </location>
</feature>
<feature type="region of interest" description="Disordered" evidence="1">
    <location>
        <begin position="1872"/>
        <end position="1898"/>
    </location>
</feature>
<feature type="compositionally biased region" description="Acidic residues" evidence="1">
    <location>
        <begin position="1595"/>
        <end position="1610"/>
    </location>
</feature>
<dbReference type="SUPFAM" id="SSF46689">
    <property type="entry name" value="Homeodomain-like"/>
    <property type="match status" value="1"/>
</dbReference>
<feature type="region of interest" description="Disordered" evidence="1">
    <location>
        <begin position="730"/>
        <end position="1433"/>
    </location>
</feature>
<dbReference type="InterPro" id="IPR039467">
    <property type="entry name" value="TFIIIB_B''_Myb"/>
</dbReference>
<feature type="region of interest" description="Disordered" evidence="1">
    <location>
        <begin position="1445"/>
        <end position="1610"/>
    </location>
</feature>
<feature type="compositionally biased region" description="Polar residues" evidence="1">
    <location>
        <begin position="1547"/>
        <end position="1556"/>
    </location>
</feature>
<dbReference type="GO" id="GO:0000126">
    <property type="term" value="C:transcription factor TFIIIB complex"/>
    <property type="evidence" value="ECO:0007669"/>
    <property type="project" value="TreeGrafter"/>
</dbReference>
<dbReference type="CDD" id="cd00167">
    <property type="entry name" value="SANT"/>
    <property type="match status" value="1"/>
</dbReference>
<evidence type="ECO:0000256" key="1">
    <source>
        <dbReference type="SAM" id="MobiDB-lite"/>
    </source>
</evidence>
<feature type="compositionally biased region" description="Basic and acidic residues" evidence="1">
    <location>
        <begin position="932"/>
        <end position="946"/>
    </location>
</feature>
<feature type="compositionally biased region" description="Basic and acidic residues" evidence="1">
    <location>
        <begin position="2038"/>
        <end position="2054"/>
    </location>
</feature>
<feature type="compositionally biased region" description="Pro residues" evidence="1">
    <location>
        <begin position="112"/>
        <end position="130"/>
    </location>
</feature>
<feature type="compositionally biased region" description="Acidic residues" evidence="1">
    <location>
        <begin position="620"/>
        <end position="629"/>
    </location>
</feature>
<feature type="compositionally biased region" description="Basic and acidic residues" evidence="1">
    <location>
        <begin position="1156"/>
        <end position="1166"/>
    </location>
</feature>
<comment type="caution">
    <text evidence="3">The sequence shown here is derived from an EMBL/GenBank/DDBJ whole genome shotgun (WGS) entry which is preliminary data.</text>
</comment>
<feature type="compositionally biased region" description="Basic and acidic residues" evidence="1">
    <location>
        <begin position="1936"/>
        <end position="1945"/>
    </location>
</feature>
<feature type="compositionally biased region" description="Basic and acidic residues" evidence="1">
    <location>
        <begin position="1410"/>
        <end position="1424"/>
    </location>
</feature>
<name>A0AAV7DLT9_ENGPU</name>
<dbReference type="InterPro" id="IPR009057">
    <property type="entry name" value="Homeodomain-like_sf"/>
</dbReference>
<evidence type="ECO:0000313" key="3">
    <source>
        <dbReference type="EMBL" id="KAG8598512.1"/>
    </source>
</evidence>
<feature type="compositionally biased region" description="Basic and acidic residues" evidence="1">
    <location>
        <begin position="997"/>
        <end position="1021"/>
    </location>
</feature>
<feature type="compositionally biased region" description="Polar residues" evidence="1">
    <location>
        <begin position="1197"/>
        <end position="1211"/>
    </location>
</feature>
<feature type="compositionally biased region" description="Basic and acidic residues" evidence="1">
    <location>
        <begin position="1045"/>
        <end position="1056"/>
    </location>
</feature>
<dbReference type="PANTHER" id="PTHR22929">
    <property type="entry name" value="RNA POLYMERASE III TRANSCRIPTION INITIATION FACTOR B"/>
    <property type="match status" value="1"/>
</dbReference>
<feature type="compositionally biased region" description="Polar residues" evidence="1">
    <location>
        <begin position="1102"/>
        <end position="1112"/>
    </location>
</feature>
<dbReference type="EMBL" id="WNYA01000001">
    <property type="protein sequence ID" value="KAG8598512.1"/>
    <property type="molecule type" value="Genomic_DNA"/>
</dbReference>
<feature type="compositionally biased region" description="Basic and acidic residues" evidence="1">
    <location>
        <begin position="731"/>
        <end position="753"/>
    </location>
</feature>
<protein>
    <recommendedName>
        <fullName evidence="2">Myb-like domain-containing protein</fullName>
    </recommendedName>
</protein>
<feature type="compositionally biased region" description="Basic and acidic residues" evidence="1">
    <location>
        <begin position="589"/>
        <end position="607"/>
    </location>
</feature>
<feature type="compositionally biased region" description="Polar residues" evidence="1">
    <location>
        <begin position="1268"/>
        <end position="1278"/>
    </location>
</feature>